<feature type="compositionally biased region" description="Polar residues" evidence="1">
    <location>
        <begin position="206"/>
        <end position="223"/>
    </location>
</feature>
<proteinExistence type="predicted"/>
<reference evidence="3" key="1">
    <citation type="submission" date="2025-08" db="UniProtKB">
        <authorList>
            <consortium name="RefSeq"/>
        </authorList>
    </citation>
    <scope>IDENTIFICATION</scope>
    <source>
        <tissue evidence="3">Thorax and Abdomen</tissue>
    </source>
</reference>
<keyword evidence="2" id="KW-1185">Reference proteome</keyword>
<evidence type="ECO:0000256" key="1">
    <source>
        <dbReference type="SAM" id="MobiDB-lite"/>
    </source>
</evidence>
<feature type="region of interest" description="Disordered" evidence="1">
    <location>
        <begin position="257"/>
        <end position="284"/>
    </location>
</feature>
<name>A0ABM3FRG5_NEOLC</name>
<gene>
    <name evidence="3" type="primary">LOC124293529</name>
</gene>
<accession>A0ABM3FRG5</accession>
<feature type="region of interest" description="Disordered" evidence="1">
    <location>
        <begin position="164"/>
        <end position="224"/>
    </location>
</feature>
<evidence type="ECO:0000313" key="2">
    <source>
        <dbReference type="Proteomes" id="UP000829291"/>
    </source>
</evidence>
<feature type="compositionally biased region" description="Polar residues" evidence="1">
    <location>
        <begin position="271"/>
        <end position="284"/>
    </location>
</feature>
<sequence length="284" mass="31771">MADYFIQHPHIATGKFQSLRGKSDLAASWEQLVAELNKMGKDEKGKDVKSWKSTWRDNKTTVSQKVAKIRANRSRTGNLGDPRVKLTEREEKIMGIVGFDDVEGVECPDAFPEQQLNVIELLAEGDESILDEDGSILTWRDYVEASALDYTNIEFLENFDGGEATLEEGSSIPEENTDAALPPPPPPPPAITPSPADALAKPGPSGLNQQGTASRVTRPNSAHSWKIHETTSQLWLRHKFHAWRCLQNRWRRWPRMTGRGTKTKEKGTRFSAHSSNLRKSGTKL</sequence>
<evidence type="ECO:0000313" key="3">
    <source>
        <dbReference type="RefSeq" id="XP_046590591.1"/>
    </source>
</evidence>
<organism evidence="2 3">
    <name type="scientific">Neodiprion lecontei</name>
    <name type="common">Redheaded pine sawfly</name>
    <dbReference type="NCBI Taxonomy" id="441921"/>
    <lineage>
        <taxon>Eukaryota</taxon>
        <taxon>Metazoa</taxon>
        <taxon>Ecdysozoa</taxon>
        <taxon>Arthropoda</taxon>
        <taxon>Hexapoda</taxon>
        <taxon>Insecta</taxon>
        <taxon>Pterygota</taxon>
        <taxon>Neoptera</taxon>
        <taxon>Endopterygota</taxon>
        <taxon>Hymenoptera</taxon>
        <taxon>Tenthredinoidea</taxon>
        <taxon>Diprionidae</taxon>
        <taxon>Diprioninae</taxon>
        <taxon>Neodiprion</taxon>
    </lineage>
</organism>
<feature type="compositionally biased region" description="Pro residues" evidence="1">
    <location>
        <begin position="181"/>
        <end position="192"/>
    </location>
</feature>
<dbReference type="GeneID" id="124293529"/>
<protein>
    <submittedName>
        <fullName evidence="3">Uncharacterized protein LOC124293529</fullName>
    </submittedName>
</protein>
<dbReference type="Proteomes" id="UP000829291">
    <property type="component" value="Chromosome 3"/>
</dbReference>
<dbReference type="RefSeq" id="XP_046590591.1">
    <property type="nucleotide sequence ID" value="XM_046734635.1"/>
</dbReference>